<dbReference type="AlphaFoldDB" id="A0A1T4X4L7"/>
<accession>A0A1T4X4L7</accession>
<dbReference type="Pfam" id="PF12822">
    <property type="entry name" value="ECF_trnsprt"/>
    <property type="match status" value="1"/>
</dbReference>
<feature type="transmembrane region" description="Helical" evidence="1">
    <location>
        <begin position="89"/>
        <end position="113"/>
    </location>
</feature>
<evidence type="ECO:0000313" key="3">
    <source>
        <dbReference type="Proteomes" id="UP000190286"/>
    </source>
</evidence>
<dbReference type="STRING" id="745368.SAMN02745178_01408"/>
<dbReference type="Proteomes" id="UP000190286">
    <property type="component" value="Unassembled WGS sequence"/>
</dbReference>
<reference evidence="2 3" key="1">
    <citation type="submission" date="2017-02" db="EMBL/GenBank/DDBJ databases">
        <authorList>
            <person name="Peterson S.W."/>
        </authorList>
    </citation>
    <scope>NUCLEOTIDE SEQUENCE [LARGE SCALE GENOMIC DNA]</scope>
    <source>
        <strain evidence="2 3">ATCC 27749</strain>
    </source>
</reference>
<keyword evidence="1" id="KW-0472">Membrane</keyword>
<dbReference type="Gene3D" id="1.10.1760.20">
    <property type="match status" value="1"/>
</dbReference>
<dbReference type="RefSeq" id="WP_078784345.1">
    <property type="nucleotide sequence ID" value="NZ_CABIYV010000001.1"/>
</dbReference>
<dbReference type="GeneID" id="93337875"/>
<name>A0A1T4X4L7_9FIRM</name>
<proteinExistence type="predicted"/>
<dbReference type="EMBL" id="FUYF01000006">
    <property type="protein sequence ID" value="SKA84397.1"/>
    <property type="molecule type" value="Genomic_DNA"/>
</dbReference>
<protein>
    <submittedName>
        <fullName evidence="2">Uncharacterized membrane protein</fullName>
    </submittedName>
</protein>
<dbReference type="GO" id="GO:0022857">
    <property type="term" value="F:transmembrane transporter activity"/>
    <property type="evidence" value="ECO:0007669"/>
    <property type="project" value="InterPro"/>
</dbReference>
<keyword evidence="1" id="KW-0812">Transmembrane</keyword>
<keyword evidence="1" id="KW-1133">Transmembrane helix</keyword>
<evidence type="ECO:0000256" key="1">
    <source>
        <dbReference type="SAM" id="Phobius"/>
    </source>
</evidence>
<feature type="transmembrane region" description="Helical" evidence="1">
    <location>
        <begin position="125"/>
        <end position="149"/>
    </location>
</feature>
<evidence type="ECO:0000313" key="2">
    <source>
        <dbReference type="EMBL" id="SKA84397.1"/>
    </source>
</evidence>
<dbReference type="InterPro" id="IPR024529">
    <property type="entry name" value="ECF_trnsprt_substrate-spec"/>
</dbReference>
<dbReference type="OrthoDB" id="9813540at2"/>
<feature type="transmembrane region" description="Helical" evidence="1">
    <location>
        <begin position="169"/>
        <end position="194"/>
    </location>
</feature>
<organism evidence="2 3">
    <name type="scientific">Gemmiger formicilis</name>
    <dbReference type="NCBI Taxonomy" id="745368"/>
    <lineage>
        <taxon>Bacteria</taxon>
        <taxon>Bacillati</taxon>
        <taxon>Bacillota</taxon>
        <taxon>Clostridia</taxon>
        <taxon>Eubacteriales</taxon>
        <taxon>Gemmiger</taxon>
    </lineage>
</organism>
<sequence>MKNRTNVRWLTQLALLVAILLVLNYTPLGYLQIGPLSASLLTVPVAIGAMTMNPMAGAILGGVFGATSFIQAVEGKSAMGAALFQVSPAGTFVVCFVARVLMGLCTALIFNALRKAMPKNEKLACFLGGLSAPVLNTVFFMGFLVLIFYNCDYVQNLANTLGAQNAFMFIVLLVGVQAIFEWVLCCVVAGAVSLPVRKYLKMN</sequence>
<gene>
    <name evidence="2" type="ORF">SAMN02745178_01408</name>
</gene>
<keyword evidence="3" id="KW-1185">Reference proteome</keyword>